<dbReference type="EMBL" id="CP036432">
    <property type="protein sequence ID" value="QDV81292.1"/>
    <property type="molecule type" value="Genomic_DNA"/>
</dbReference>
<dbReference type="SMART" id="SM00220">
    <property type="entry name" value="S_TKc"/>
    <property type="match status" value="1"/>
</dbReference>
<organism evidence="7 8">
    <name type="scientific">Stieleria magnilauensis</name>
    <dbReference type="NCBI Taxonomy" id="2527963"/>
    <lineage>
        <taxon>Bacteria</taxon>
        <taxon>Pseudomonadati</taxon>
        <taxon>Planctomycetota</taxon>
        <taxon>Planctomycetia</taxon>
        <taxon>Pirellulales</taxon>
        <taxon>Pirellulaceae</taxon>
        <taxon>Stieleria</taxon>
    </lineage>
</organism>
<dbReference type="EC" id="2.7.11.1" evidence="7"/>
<evidence type="ECO:0000313" key="8">
    <source>
        <dbReference type="Proteomes" id="UP000318081"/>
    </source>
</evidence>
<sequence>MSNAPPVEFHPGMEVVPGYTLIAPLGSGMAGDVWQAQAAGGIKVALKVVRNLKDLGGRKELKALKTIRDVHHPNLCPLFGFWTKDADGRVLADGETEDLTFDSVSAAGVGMPPSPAAGSPAAAADSGNVAEMGGTMAIGAGMPYSAAGAGTGGTGAGGPAAGGPGAADHGSQGQPAKPKVTAEQLIVVMGLGDCTLYDRLKFVRQEAGLSPDAHDTPYGLDAAETIRYLRASASAIDLLNQEHQIYHCDIKPQNILLVGGEAQVCDFGLAKQMEGDMRQTQQAFATPAYAPPEVLHNEGYSRQVDQYSLAVTYYELRTGLLPFDITTHASMLVAKSTGKLNLDALTPAERKVLQKALRRVPSERYGSCTEFINAMAVASGVEKSGGITIGRIISAVAVLLAAVGIGIGIWSVAHPESFNSVFRRSAIEVAKDLQEVRASYERTEPLLLEESHVTLTEVMSRSAEIGAQSEGELKAKADALFADAAARLINKIHAALKQYEERPGLAIAQKEINSLTSCLDELVIEPEKPESPIWLGLQRWQSSDDEMLSNACAEYLSLYHAAAIRFDLLLGTRPLPDRLQALRQTLPQHLQSLRQSLEQRPGDFAQQSIDLTLASLLPVLATMPTQEIKTWPAEAWLEESRLNDLIRAESVVRQFGPYPLYSQRWSEIRETFTVAVEPAVTETVASDATISQQTKQRVLDGFPDLRTEKQFAELRNAVQQSDWSEVDRLLTELRLATSINTEQKAVLAVVGAMAQHRSDDQALERTLTSITSADISPIELREMRAQPLLASFMRSTGQRILDNPDRSATRFYTQIKSARWIERELDTQVPEAFLSAAAISLLRESPELISDPAGRADLDLDGWLSLLDGSPQSAVLAAAIRMEQQIAASSADQAVVAAANQVLTSSGPGYLEQISNGYANYLLACAACLQNQDLGPLGEQLATTARESIQSLGPTRLYKGTEMFVRQAIATSEIADEEITSLRYSEGSANASDVSRARSYLDLAETLVRSTDQGLPTVLENELFLQSVASGAAGASTIVIPRLINDRLGSPETTAELSTQLLRAVHRIGLERWEQTGDTKAKSEVALRLLIRPTRALLERFGRERFGPRTLQSNPKGVLIRMVVLPTITDVVDEALRFNDNQLLPSGFQPEFQWPKDEVTKLCQLAAVAYTDPLTRSEFQDQDLFRRQQVAISAIAAQDATLADVETRQYLIEVAMAAVDIRSCDGNQLLTLADTLSRSGKAEDVIQFLRSEGFERLANASATREERGGFLRQAHDAAESVLSQTPTQVDADQPYQRRLLYEVFAKSADLGVRLAFLQKSIPDKLRLLQPSLTRADRALELYDEQWGDDVHCPIVSAYITKGNVCEDIAHYCSIADDQATVKQREEHFRLAIAAFTEAKNKNDQDLKTRFSLGRCEYRWALTLDGSAKDNALADASKSLGARPADIANLNDVEANKAAEWYVWKINVEWERGNQNDALQFSLAAVPLVGDDLVHLSIRSDLARKCAWVMAKSNRLAEAIECLRILDGRGDTVDVIMRMGLLSDIAFFRNCPDKELFTVPLRILDRSEKQPALSEGDDATYELAKIATRCVREQLTELIPSVPRKTASKPDDLSIGPRELDARLDRDQGGSYRQLSQVFLQGDTAARNRDADTIFRFACDLAAVSDTIPQPPAYVEDQDYITNNLCLTVLYSLNYWVSEIAGQDALKIQQSQRSASQALADGKHEQVIRCLDFLKISFQKAGNRRYESIVDDAIKMVNELKNPPN</sequence>
<evidence type="ECO:0000256" key="4">
    <source>
        <dbReference type="ARBA" id="ARBA00022840"/>
    </source>
</evidence>
<dbReference type="PANTHER" id="PTHR24348">
    <property type="entry name" value="SERINE/THREONINE-PROTEIN KINASE UNC-51-RELATED"/>
    <property type="match status" value="1"/>
</dbReference>
<feature type="region of interest" description="Disordered" evidence="5">
    <location>
        <begin position="152"/>
        <end position="176"/>
    </location>
</feature>
<evidence type="ECO:0000256" key="1">
    <source>
        <dbReference type="ARBA" id="ARBA00022679"/>
    </source>
</evidence>
<dbReference type="PROSITE" id="PS00108">
    <property type="entry name" value="PROTEIN_KINASE_ST"/>
    <property type="match status" value="1"/>
</dbReference>
<feature type="domain" description="Protein kinase" evidence="6">
    <location>
        <begin position="19"/>
        <end position="376"/>
    </location>
</feature>
<reference evidence="7 8" key="1">
    <citation type="submission" date="2019-02" db="EMBL/GenBank/DDBJ databases">
        <title>Deep-cultivation of Planctomycetes and their phenomic and genomic characterization uncovers novel biology.</title>
        <authorList>
            <person name="Wiegand S."/>
            <person name="Jogler M."/>
            <person name="Boedeker C."/>
            <person name="Pinto D."/>
            <person name="Vollmers J."/>
            <person name="Rivas-Marin E."/>
            <person name="Kohn T."/>
            <person name="Peeters S.H."/>
            <person name="Heuer A."/>
            <person name="Rast P."/>
            <person name="Oberbeckmann S."/>
            <person name="Bunk B."/>
            <person name="Jeske O."/>
            <person name="Meyerdierks A."/>
            <person name="Storesund J.E."/>
            <person name="Kallscheuer N."/>
            <person name="Luecker S."/>
            <person name="Lage O.M."/>
            <person name="Pohl T."/>
            <person name="Merkel B.J."/>
            <person name="Hornburger P."/>
            <person name="Mueller R.-W."/>
            <person name="Bruemmer F."/>
            <person name="Labrenz M."/>
            <person name="Spormann A.M."/>
            <person name="Op den Camp H."/>
            <person name="Overmann J."/>
            <person name="Amann R."/>
            <person name="Jetten M.S.M."/>
            <person name="Mascher T."/>
            <person name="Medema M.H."/>
            <person name="Devos D.P."/>
            <person name="Kaster A.-K."/>
            <person name="Ovreas L."/>
            <person name="Rohde M."/>
            <person name="Galperin M.Y."/>
            <person name="Jogler C."/>
        </authorList>
    </citation>
    <scope>NUCLEOTIDE SEQUENCE [LARGE SCALE GENOMIC DNA]</scope>
    <source>
        <strain evidence="7 8">TBK1r</strain>
    </source>
</reference>
<dbReference type="InterPro" id="IPR008271">
    <property type="entry name" value="Ser/Thr_kinase_AS"/>
</dbReference>
<dbReference type="PROSITE" id="PS50011">
    <property type="entry name" value="PROTEIN_KINASE_DOM"/>
    <property type="match status" value="1"/>
</dbReference>
<dbReference type="InterPro" id="IPR011009">
    <property type="entry name" value="Kinase-like_dom_sf"/>
</dbReference>
<keyword evidence="1 7" id="KW-0808">Transferase</keyword>
<evidence type="ECO:0000313" key="7">
    <source>
        <dbReference type="EMBL" id="QDV81292.1"/>
    </source>
</evidence>
<dbReference type="SUPFAM" id="SSF56112">
    <property type="entry name" value="Protein kinase-like (PK-like)"/>
    <property type="match status" value="1"/>
</dbReference>
<dbReference type="RefSeq" id="WP_145207113.1">
    <property type="nucleotide sequence ID" value="NZ_CP036432.1"/>
</dbReference>
<accession>A0ABX5XH23</accession>
<dbReference type="Pfam" id="PF00069">
    <property type="entry name" value="Pkinase"/>
    <property type="match status" value="1"/>
</dbReference>
<keyword evidence="8" id="KW-1185">Reference proteome</keyword>
<evidence type="ECO:0000256" key="2">
    <source>
        <dbReference type="ARBA" id="ARBA00022741"/>
    </source>
</evidence>
<evidence type="ECO:0000256" key="3">
    <source>
        <dbReference type="ARBA" id="ARBA00022777"/>
    </source>
</evidence>
<proteinExistence type="predicted"/>
<dbReference type="Proteomes" id="UP000318081">
    <property type="component" value="Chromosome"/>
</dbReference>
<dbReference type="GO" id="GO:0004674">
    <property type="term" value="F:protein serine/threonine kinase activity"/>
    <property type="evidence" value="ECO:0007669"/>
    <property type="project" value="UniProtKB-EC"/>
</dbReference>
<feature type="compositionally biased region" description="Gly residues" evidence="5">
    <location>
        <begin position="152"/>
        <end position="165"/>
    </location>
</feature>
<protein>
    <submittedName>
        <fullName evidence="7">Serine/threonine-protein kinase Pkn1</fullName>
        <ecNumber evidence="7">2.7.11.1</ecNumber>
    </submittedName>
</protein>
<dbReference type="InterPro" id="IPR000719">
    <property type="entry name" value="Prot_kinase_dom"/>
</dbReference>
<dbReference type="InterPro" id="IPR045269">
    <property type="entry name" value="Atg1-like"/>
</dbReference>
<dbReference type="PANTHER" id="PTHR24348:SF22">
    <property type="entry name" value="NON-SPECIFIC SERINE_THREONINE PROTEIN KINASE"/>
    <property type="match status" value="1"/>
</dbReference>
<keyword evidence="4" id="KW-0067">ATP-binding</keyword>
<evidence type="ECO:0000259" key="6">
    <source>
        <dbReference type="PROSITE" id="PS50011"/>
    </source>
</evidence>
<dbReference type="Gene3D" id="1.10.510.10">
    <property type="entry name" value="Transferase(Phosphotransferase) domain 1"/>
    <property type="match status" value="1"/>
</dbReference>
<keyword evidence="3 7" id="KW-0418">Kinase</keyword>
<keyword evidence="2" id="KW-0547">Nucleotide-binding</keyword>
<dbReference type="Gene3D" id="3.30.200.20">
    <property type="entry name" value="Phosphorylase Kinase, domain 1"/>
    <property type="match status" value="1"/>
</dbReference>
<evidence type="ECO:0000256" key="5">
    <source>
        <dbReference type="SAM" id="MobiDB-lite"/>
    </source>
</evidence>
<gene>
    <name evidence="7" type="primary">pkn1_1</name>
    <name evidence="7" type="ORF">TBK1r_02070</name>
</gene>
<name>A0ABX5XH23_9BACT</name>